<name>X0Y011_9ZZZZ</name>
<dbReference type="EMBL" id="BARS01041254">
    <property type="protein sequence ID" value="GAG30296.1"/>
    <property type="molecule type" value="Genomic_DNA"/>
</dbReference>
<comment type="caution">
    <text evidence="1">The sequence shown here is derived from an EMBL/GenBank/DDBJ whole genome shotgun (WGS) entry which is preliminary data.</text>
</comment>
<feature type="non-terminal residue" evidence="1">
    <location>
        <position position="1"/>
    </location>
</feature>
<protein>
    <submittedName>
        <fullName evidence="1">Uncharacterized protein</fullName>
    </submittedName>
</protein>
<sequence>HPLAGGRAFIVDSRQSGAMWFRWRRRMNKPTAETDTLEELGVDERWVSIVMAGTAADLMAGRDIPASETEWIKSVLEAENIRVGARMSIAGGLRQYRNMLLTDAMKEMKAEYRPKIHMRQVGAVT</sequence>
<proteinExistence type="predicted"/>
<gene>
    <name evidence="1" type="ORF">S01H1_62771</name>
</gene>
<accession>X0Y011</accession>
<reference evidence="1" key="1">
    <citation type="journal article" date="2014" name="Front. Microbiol.">
        <title>High frequency of phylogenetically diverse reductive dehalogenase-homologous genes in deep subseafloor sedimentary metagenomes.</title>
        <authorList>
            <person name="Kawai M."/>
            <person name="Futagami T."/>
            <person name="Toyoda A."/>
            <person name="Takaki Y."/>
            <person name="Nishi S."/>
            <person name="Hori S."/>
            <person name="Arai W."/>
            <person name="Tsubouchi T."/>
            <person name="Morono Y."/>
            <person name="Uchiyama I."/>
            <person name="Ito T."/>
            <person name="Fujiyama A."/>
            <person name="Inagaki F."/>
            <person name="Takami H."/>
        </authorList>
    </citation>
    <scope>NUCLEOTIDE SEQUENCE</scope>
    <source>
        <strain evidence="1">Expedition CK06-06</strain>
    </source>
</reference>
<organism evidence="1">
    <name type="scientific">marine sediment metagenome</name>
    <dbReference type="NCBI Taxonomy" id="412755"/>
    <lineage>
        <taxon>unclassified sequences</taxon>
        <taxon>metagenomes</taxon>
        <taxon>ecological metagenomes</taxon>
    </lineage>
</organism>
<dbReference type="AlphaFoldDB" id="X0Y011"/>
<evidence type="ECO:0000313" key="1">
    <source>
        <dbReference type="EMBL" id="GAG30296.1"/>
    </source>
</evidence>